<gene>
    <name evidence="2" type="ORF">POCTA_138.1.T1380164</name>
</gene>
<evidence type="ECO:0000313" key="2">
    <source>
        <dbReference type="EMBL" id="CAD8206690.1"/>
    </source>
</evidence>
<organism evidence="2 3">
    <name type="scientific">Paramecium octaurelia</name>
    <dbReference type="NCBI Taxonomy" id="43137"/>
    <lineage>
        <taxon>Eukaryota</taxon>
        <taxon>Sar</taxon>
        <taxon>Alveolata</taxon>
        <taxon>Ciliophora</taxon>
        <taxon>Intramacronucleata</taxon>
        <taxon>Oligohymenophorea</taxon>
        <taxon>Peniculida</taxon>
        <taxon>Parameciidae</taxon>
        <taxon>Paramecium</taxon>
    </lineage>
</organism>
<comment type="caution">
    <text evidence="2">The sequence shown here is derived from an EMBL/GenBank/DDBJ whole genome shotgun (WGS) entry which is preliminary data.</text>
</comment>
<dbReference type="EMBL" id="CAJJDP010000139">
    <property type="protein sequence ID" value="CAD8206690.1"/>
    <property type="molecule type" value="Genomic_DNA"/>
</dbReference>
<keyword evidence="1" id="KW-0472">Membrane</keyword>
<reference evidence="2" key="1">
    <citation type="submission" date="2021-01" db="EMBL/GenBank/DDBJ databases">
        <authorList>
            <consortium name="Genoscope - CEA"/>
            <person name="William W."/>
        </authorList>
    </citation>
    <scope>NUCLEOTIDE SEQUENCE</scope>
</reference>
<dbReference type="Proteomes" id="UP000683925">
    <property type="component" value="Unassembled WGS sequence"/>
</dbReference>
<protein>
    <submittedName>
        <fullName evidence="2">Uncharacterized protein</fullName>
    </submittedName>
</protein>
<keyword evidence="1" id="KW-0812">Transmembrane</keyword>
<feature type="transmembrane region" description="Helical" evidence="1">
    <location>
        <begin position="38"/>
        <end position="58"/>
    </location>
</feature>
<sequence length="100" mass="11246">MFQPTLIITPIISKNISIITFFLLHLNVISALEQTNSIYFICIVSRLAELTFVILLLWKLTAFTIISIINALQTIDRAFNTIILIQEIASLTFNTIGFSG</sequence>
<feature type="transmembrane region" description="Helical" evidence="1">
    <location>
        <begin position="12"/>
        <end position="32"/>
    </location>
</feature>
<accession>A0A8S1XZ34</accession>
<proteinExistence type="predicted"/>
<dbReference type="AlphaFoldDB" id="A0A8S1XZ34"/>
<evidence type="ECO:0000313" key="3">
    <source>
        <dbReference type="Proteomes" id="UP000683925"/>
    </source>
</evidence>
<keyword evidence="1" id="KW-1133">Transmembrane helix</keyword>
<keyword evidence="3" id="KW-1185">Reference proteome</keyword>
<evidence type="ECO:0000256" key="1">
    <source>
        <dbReference type="SAM" id="Phobius"/>
    </source>
</evidence>
<name>A0A8S1XZ34_PAROT</name>